<organism evidence="1 2">
    <name type="scientific">Xenopus laevis</name>
    <name type="common">African clawed frog</name>
    <dbReference type="NCBI Taxonomy" id="8355"/>
    <lineage>
        <taxon>Eukaryota</taxon>
        <taxon>Metazoa</taxon>
        <taxon>Chordata</taxon>
        <taxon>Craniata</taxon>
        <taxon>Vertebrata</taxon>
        <taxon>Euteleostomi</taxon>
        <taxon>Amphibia</taxon>
        <taxon>Batrachia</taxon>
        <taxon>Anura</taxon>
        <taxon>Pipoidea</taxon>
        <taxon>Pipidae</taxon>
        <taxon>Xenopodinae</taxon>
        <taxon>Xenopus</taxon>
        <taxon>Xenopus</taxon>
    </lineage>
</organism>
<evidence type="ECO:0000313" key="1">
    <source>
        <dbReference type="EMBL" id="OCT80996.1"/>
    </source>
</evidence>
<accession>A0A974CYS7</accession>
<evidence type="ECO:0000313" key="2">
    <source>
        <dbReference type="Proteomes" id="UP000694892"/>
    </source>
</evidence>
<reference evidence="2" key="1">
    <citation type="journal article" date="2016" name="Nature">
        <title>Genome evolution in the allotetraploid frog Xenopus laevis.</title>
        <authorList>
            <person name="Session A.M."/>
            <person name="Uno Y."/>
            <person name="Kwon T."/>
            <person name="Chapman J.A."/>
            <person name="Toyoda A."/>
            <person name="Takahashi S."/>
            <person name="Fukui A."/>
            <person name="Hikosaka A."/>
            <person name="Suzuki A."/>
            <person name="Kondo M."/>
            <person name="van Heeringen S.J."/>
            <person name="Quigley I."/>
            <person name="Heinz S."/>
            <person name="Ogino H."/>
            <person name="Ochi H."/>
            <person name="Hellsten U."/>
            <person name="Lyons J.B."/>
            <person name="Simakov O."/>
            <person name="Putnam N."/>
            <person name="Stites J."/>
            <person name="Kuroki Y."/>
            <person name="Tanaka T."/>
            <person name="Michiue T."/>
            <person name="Watanabe M."/>
            <person name="Bogdanovic O."/>
            <person name="Lister R."/>
            <person name="Georgiou G."/>
            <person name="Paranjpe S.S."/>
            <person name="van Kruijsbergen I."/>
            <person name="Shu S."/>
            <person name="Carlson J."/>
            <person name="Kinoshita T."/>
            <person name="Ohta Y."/>
            <person name="Mawaribuchi S."/>
            <person name="Jenkins J."/>
            <person name="Grimwood J."/>
            <person name="Schmutz J."/>
            <person name="Mitros T."/>
            <person name="Mozaffari S.V."/>
            <person name="Suzuki Y."/>
            <person name="Haramoto Y."/>
            <person name="Yamamoto T.S."/>
            <person name="Takagi C."/>
            <person name="Heald R."/>
            <person name="Miller K."/>
            <person name="Haudenschild C."/>
            <person name="Kitzman J."/>
            <person name="Nakayama T."/>
            <person name="Izutsu Y."/>
            <person name="Robert J."/>
            <person name="Fortriede J."/>
            <person name="Burns K."/>
            <person name="Lotay V."/>
            <person name="Karimi K."/>
            <person name="Yasuoka Y."/>
            <person name="Dichmann D.S."/>
            <person name="Flajnik M.F."/>
            <person name="Houston D.W."/>
            <person name="Shendure J."/>
            <person name="DuPasquier L."/>
            <person name="Vize P.D."/>
            <person name="Zorn A.M."/>
            <person name="Ito M."/>
            <person name="Marcotte E.M."/>
            <person name="Wallingford J.B."/>
            <person name="Ito Y."/>
            <person name="Asashima M."/>
            <person name="Ueno N."/>
            <person name="Matsuda Y."/>
            <person name="Veenstra G.J."/>
            <person name="Fujiyama A."/>
            <person name="Harland R.M."/>
            <person name="Taira M."/>
            <person name="Rokhsar D.S."/>
        </authorList>
    </citation>
    <scope>NUCLEOTIDE SEQUENCE [LARGE SCALE GENOMIC DNA]</scope>
    <source>
        <strain evidence="2">J</strain>
    </source>
</reference>
<sequence length="84" mass="9709">MIQKYINLFLYNPSINILQVDTSLLKAPSTVNEIYIYILLSLVTTSLQHNYWHGIHALLSLLYHFSEIAHLASWWGNHVKNSSP</sequence>
<gene>
    <name evidence="1" type="ORF">XELAEV_18027809mg</name>
</gene>
<dbReference type="EMBL" id="CM004474">
    <property type="protein sequence ID" value="OCT80996.1"/>
    <property type="molecule type" value="Genomic_DNA"/>
</dbReference>
<proteinExistence type="predicted"/>
<name>A0A974CYS7_XENLA</name>
<dbReference type="AlphaFoldDB" id="A0A974CYS7"/>
<dbReference type="Proteomes" id="UP000694892">
    <property type="component" value="Chromosome 5L"/>
</dbReference>
<protein>
    <submittedName>
        <fullName evidence="1">Uncharacterized protein</fullName>
    </submittedName>
</protein>